<dbReference type="dictyBase" id="DDB_G0293574"/>
<protein>
    <submittedName>
        <fullName evidence="1">Uncharacterized protein</fullName>
    </submittedName>
</protein>
<dbReference type="InParanoid" id="Q54BL3"/>
<dbReference type="Proteomes" id="UP000002195">
    <property type="component" value="Unassembled WGS sequence"/>
</dbReference>
<dbReference type="PaxDb" id="44689-DDB0192015"/>
<comment type="caution">
    <text evidence="1">The sequence shown here is derived from an EMBL/GenBank/DDBJ whole genome shotgun (WGS) entry which is preliminary data.</text>
</comment>
<evidence type="ECO:0000313" key="2">
    <source>
        <dbReference type="Proteomes" id="UP000002195"/>
    </source>
</evidence>
<dbReference type="GeneID" id="8629300"/>
<dbReference type="STRING" id="44689.Q54BL3"/>
<dbReference type="KEGG" id="ddi:DDB_G0293574"/>
<gene>
    <name evidence="1" type="ORF">DDB_G0293574</name>
</gene>
<evidence type="ECO:0000313" key="1">
    <source>
        <dbReference type="EMBL" id="EAL60599.1"/>
    </source>
</evidence>
<keyword evidence="2" id="KW-1185">Reference proteome</keyword>
<proteinExistence type="predicted"/>
<accession>Q54BL3</accession>
<reference evidence="1 2" key="1">
    <citation type="journal article" date="2005" name="Nature">
        <title>The genome of the social amoeba Dictyostelium discoideum.</title>
        <authorList>
            <consortium name="The Dictyostelium discoideum Sequencing Consortium"/>
            <person name="Eichinger L."/>
            <person name="Pachebat J.A."/>
            <person name="Glockner G."/>
            <person name="Rajandream M.A."/>
            <person name="Sucgang R."/>
            <person name="Berriman M."/>
            <person name="Song J."/>
            <person name="Olsen R."/>
            <person name="Szafranski K."/>
            <person name="Xu Q."/>
            <person name="Tunggal B."/>
            <person name="Kummerfeld S."/>
            <person name="Madera M."/>
            <person name="Konfortov B.A."/>
            <person name="Rivero F."/>
            <person name="Bankier A.T."/>
            <person name="Lehmann R."/>
            <person name="Hamlin N."/>
            <person name="Davies R."/>
            <person name="Gaudet P."/>
            <person name="Fey P."/>
            <person name="Pilcher K."/>
            <person name="Chen G."/>
            <person name="Saunders D."/>
            <person name="Sodergren E."/>
            <person name="Davis P."/>
            <person name="Kerhornou A."/>
            <person name="Nie X."/>
            <person name="Hall N."/>
            <person name="Anjard C."/>
            <person name="Hemphill L."/>
            <person name="Bason N."/>
            <person name="Farbrother P."/>
            <person name="Desany B."/>
            <person name="Just E."/>
            <person name="Morio T."/>
            <person name="Rost R."/>
            <person name="Churcher C."/>
            <person name="Cooper J."/>
            <person name="Haydock S."/>
            <person name="van Driessche N."/>
            <person name="Cronin A."/>
            <person name="Goodhead I."/>
            <person name="Muzny D."/>
            <person name="Mourier T."/>
            <person name="Pain A."/>
            <person name="Lu M."/>
            <person name="Harper D."/>
            <person name="Lindsay R."/>
            <person name="Hauser H."/>
            <person name="James K."/>
            <person name="Quiles M."/>
            <person name="Madan Babu M."/>
            <person name="Saito T."/>
            <person name="Buchrieser C."/>
            <person name="Wardroper A."/>
            <person name="Felder M."/>
            <person name="Thangavelu M."/>
            <person name="Johnson D."/>
            <person name="Knights A."/>
            <person name="Loulseged H."/>
            <person name="Mungall K."/>
            <person name="Oliver K."/>
            <person name="Price C."/>
            <person name="Quail M.A."/>
            <person name="Urushihara H."/>
            <person name="Hernandez J."/>
            <person name="Rabbinowitsch E."/>
            <person name="Steffen D."/>
            <person name="Sanders M."/>
            <person name="Ma J."/>
            <person name="Kohara Y."/>
            <person name="Sharp S."/>
            <person name="Simmonds M."/>
            <person name="Spiegler S."/>
            <person name="Tivey A."/>
            <person name="Sugano S."/>
            <person name="White B."/>
            <person name="Walker D."/>
            <person name="Woodward J."/>
            <person name="Winckler T."/>
            <person name="Tanaka Y."/>
            <person name="Shaulsky G."/>
            <person name="Schleicher M."/>
            <person name="Weinstock G."/>
            <person name="Rosenthal A."/>
            <person name="Cox E.C."/>
            <person name="Chisholm R.L."/>
            <person name="Gibbs R."/>
            <person name="Loomis W.F."/>
            <person name="Platzer M."/>
            <person name="Kay R.R."/>
            <person name="Williams J."/>
            <person name="Dear P.H."/>
            <person name="Noegel A.A."/>
            <person name="Barrell B."/>
            <person name="Kuspa A."/>
        </authorList>
    </citation>
    <scope>NUCLEOTIDE SEQUENCE [LARGE SCALE GENOMIC DNA]</scope>
    <source>
        <strain evidence="1 2">AX4</strain>
    </source>
</reference>
<dbReference type="HOGENOM" id="CLU_2781215_0_0_1"/>
<dbReference type="AlphaFoldDB" id="Q54BL3"/>
<dbReference type="RefSeq" id="XP_629016.1">
    <property type="nucleotide sequence ID" value="XM_629014.1"/>
</dbReference>
<organism evidence="1 2">
    <name type="scientific">Dictyostelium discoideum</name>
    <name type="common">Social amoeba</name>
    <dbReference type="NCBI Taxonomy" id="44689"/>
    <lineage>
        <taxon>Eukaryota</taxon>
        <taxon>Amoebozoa</taxon>
        <taxon>Evosea</taxon>
        <taxon>Eumycetozoa</taxon>
        <taxon>Dictyostelia</taxon>
        <taxon>Dictyosteliales</taxon>
        <taxon>Dictyosteliaceae</taxon>
        <taxon>Dictyostelium</taxon>
    </lineage>
</organism>
<name>Q54BL3_DICDI</name>
<dbReference type="EMBL" id="AAFI02000218">
    <property type="protein sequence ID" value="EAL60599.1"/>
    <property type="molecule type" value="Genomic_DNA"/>
</dbReference>
<sequence>MTILKSITSFTFNIKNNNNNNKINNINVKNNFSNNIISESSTLVHFKLWRGGTWLDIAMDDRVSIYTLC</sequence>